<dbReference type="RefSeq" id="WP_379188768.1">
    <property type="nucleotide sequence ID" value="NZ_JBHSOW010000047.1"/>
</dbReference>
<dbReference type="InterPro" id="IPR046342">
    <property type="entry name" value="CBS_dom_sf"/>
</dbReference>
<dbReference type="InterPro" id="IPR000644">
    <property type="entry name" value="CBS_dom"/>
</dbReference>
<evidence type="ECO:0000259" key="13">
    <source>
        <dbReference type="PROSITE" id="PS51846"/>
    </source>
</evidence>
<reference evidence="15" key="1">
    <citation type="journal article" date="2019" name="Int. J. Syst. Evol. Microbiol.">
        <title>The Global Catalogue of Microorganisms (GCM) 10K type strain sequencing project: providing services to taxonomists for standard genome sequencing and annotation.</title>
        <authorList>
            <consortium name="The Broad Institute Genomics Platform"/>
            <consortium name="The Broad Institute Genome Sequencing Center for Infectious Disease"/>
            <person name="Wu L."/>
            <person name="Ma J."/>
        </authorList>
    </citation>
    <scope>NUCLEOTIDE SEQUENCE [LARGE SCALE GENOMIC DNA]</scope>
    <source>
        <strain evidence="15">CGMCC 1.3240</strain>
    </source>
</reference>
<accession>A0ABW0VWG8</accession>
<comment type="caution">
    <text evidence="14">The sequence shown here is derived from an EMBL/GenBank/DDBJ whole genome shotgun (WGS) entry which is preliminary data.</text>
</comment>
<comment type="subcellular location">
    <subcellularLocation>
        <location evidence="1">Cell membrane</location>
        <topology evidence="1">Multi-pass membrane protein</topology>
    </subcellularLocation>
</comment>
<evidence type="ECO:0000256" key="7">
    <source>
        <dbReference type="ARBA" id="ARBA00023122"/>
    </source>
</evidence>
<keyword evidence="8 10" id="KW-0472">Membrane</keyword>
<feature type="domain" description="CBS" evidence="12">
    <location>
        <begin position="217"/>
        <end position="278"/>
    </location>
</feature>
<evidence type="ECO:0000256" key="9">
    <source>
        <dbReference type="PROSITE-ProRule" id="PRU00703"/>
    </source>
</evidence>
<evidence type="ECO:0000256" key="6">
    <source>
        <dbReference type="ARBA" id="ARBA00022989"/>
    </source>
</evidence>
<comment type="similarity">
    <text evidence="2">Belongs to the UPF0053 family.</text>
</comment>
<evidence type="ECO:0000256" key="3">
    <source>
        <dbReference type="ARBA" id="ARBA00022475"/>
    </source>
</evidence>
<evidence type="ECO:0000313" key="15">
    <source>
        <dbReference type="Proteomes" id="UP001596047"/>
    </source>
</evidence>
<dbReference type="CDD" id="cd04590">
    <property type="entry name" value="CBS_pair_CorC_HlyC_assoc"/>
    <property type="match status" value="1"/>
</dbReference>
<dbReference type="InterPro" id="IPR051676">
    <property type="entry name" value="UPF0053_domain"/>
</dbReference>
<sequence>MEIVLVLFFVACTAFFVAAEYAVIRSRMSRIEQLTSEGNKKAAAVKGIMTRLDEYLSACQLGNTLTNLALGWLGESTIEHLLQPLFNLIPIAESLETVLSFLIAFLLLTFLEVVIGELVPKIIAIEVAEPLAMMLARPLILFFKITYPFSWILNRSARFVTRMFGIQGKSMHDSGTTEAELRLILSEGYKSGIINPSEFRYVMNIFEMDDVIVKGIMLPRRNVAFISQESTIEQFITLTKDKSFDLYPVTEGGDKDHVVGLVRIKEVLTDYIHQGKDLQQSIKPYIRPVLQVLDTMSAQDIMLMMQKEHIQLAILLDEFGGTSGLVTIKDIIRTIVGSERDLAEGNHLPKVDKISEGHYKLSAKLLLKDVNRILKTELEEEGIYTIGGWLLSRKYDLHEHDRIQEQGYEFEIIEMQQHRVNWIEVVRAESV</sequence>
<feature type="domain" description="CNNM transmembrane" evidence="13">
    <location>
        <begin position="1"/>
        <end position="198"/>
    </location>
</feature>
<evidence type="ECO:0000256" key="2">
    <source>
        <dbReference type="ARBA" id="ARBA00006337"/>
    </source>
</evidence>
<keyword evidence="6 10" id="KW-1133">Transmembrane helix</keyword>
<dbReference type="PROSITE" id="PS51846">
    <property type="entry name" value="CNNM"/>
    <property type="match status" value="1"/>
</dbReference>
<protein>
    <submittedName>
        <fullName evidence="14">Hemolysin family protein</fullName>
    </submittedName>
</protein>
<feature type="transmembrane region" description="Helical" evidence="11">
    <location>
        <begin position="98"/>
        <end position="119"/>
    </location>
</feature>
<dbReference type="PANTHER" id="PTHR43099:SF2">
    <property type="entry name" value="UPF0053 PROTEIN YRKA"/>
    <property type="match status" value="1"/>
</dbReference>
<dbReference type="EMBL" id="JBHSOW010000047">
    <property type="protein sequence ID" value="MFC5650218.1"/>
    <property type="molecule type" value="Genomic_DNA"/>
</dbReference>
<evidence type="ECO:0000256" key="11">
    <source>
        <dbReference type="SAM" id="Phobius"/>
    </source>
</evidence>
<evidence type="ECO:0000256" key="5">
    <source>
        <dbReference type="ARBA" id="ARBA00022737"/>
    </source>
</evidence>
<evidence type="ECO:0000259" key="12">
    <source>
        <dbReference type="PROSITE" id="PS51371"/>
    </source>
</evidence>
<keyword evidence="5" id="KW-0677">Repeat</keyword>
<dbReference type="SUPFAM" id="SSF56176">
    <property type="entry name" value="FAD-binding/transporter-associated domain-like"/>
    <property type="match status" value="1"/>
</dbReference>
<dbReference type="Pfam" id="PF00571">
    <property type="entry name" value="CBS"/>
    <property type="match status" value="2"/>
</dbReference>
<dbReference type="PROSITE" id="PS51371">
    <property type="entry name" value="CBS"/>
    <property type="match status" value="2"/>
</dbReference>
<evidence type="ECO:0000256" key="4">
    <source>
        <dbReference type="ARBA" id="ARBA00022692"/>
    </source>
</evidence>
<feature type="transmembrane region" description="Helical" evidence="11">
    <location>
        <begin position="6"/>
        <end position="24"/>
    </location>
</feature>
<dbReference type="InterPro" id="IPR016169">
    <property type="entry name" value="FAD-bd_PCMH_sub2"/>
</dbReference>
<organism evidence="14 15">
    <name type="scientific">Paenibacillus solisilvae</name>
    <dbReference type="NCBI Taxonomy" id="2486751"/>
    <lineage>
        <taxon>Bacteria</taxon>
        <taxon>Bacillati</taxon>
        <taxon>Bacillota</taxon>
        <taxon>Bacilli</taxon>
        <taxon>Bacillales</taxon>
        <taxon>Paenibacillaceae</taxon>
        <taxon>Paenibacillus</taxon>
    </lineage>
</organism>
<dbReference type="InterPro" id="IPR002550">
    <property type="entry name" value="CNNM"/>
</dbReference>
<evidence type="ECO:0000256" key="8">
    <source>
        <dbReference type="ARBA" id="ARBA00023136"/>
    </source>
</evidence>
<dbReference type="InterPro" id="IPR005170">
    <property type="entry name" value="Transptr-assoc_dom"/>
</dbReference>
<dbReference type="Pfam" id="PF01595">
    <property type="entry name" value="CNNM"/>
    <property type="match status" value="1"/>
</dbReference>
<dbReference type="Gene3D" id="3.30.465.10">
    <property type="match status" value="1"/>
</dbReference>
<evidence type="ECO:0000313" key="14">
    <source>
        <dbReference type="EMBL" id="MFC5650218.1"/>
    </source>
</evidence>
<dbReference type="Pfam" id="PF03471">
    <property type="entry name" value="CorC_HlyC"/>
    <property type="match status" value="1"/>
</dbReference>
<proteinExistence type="inferred from homology"/>
<dbReference type="Gene3D" id="3.10.580.10">
    <property type="entry name" value="CBS-domain"/>
    <property type="match status" value="1"/>
</dbReference>
<keyword evidence="3" id="KW-1003">Cell membrane</keyword>
<feature type="domain" description="CBS" evidence="12">
    <location>
        <begin position="285"/>
        <end position="342"/>
    </location>
</feature>
<keyword evidence="15" id="KW-1185">Reference proteome</keyword>
<evidence type="ECO:0000256" key="10">
    <source>
        <dbReference type="PROSITE-ProRule" id="PRU01193"/>
    </source>
</evidence>
<dbReference type="SMART" id="SM01091">
    <property type="entry name" value="CorC_HlyC"/>
    <property type="match status" value="1"/>
</dbReference>
<evidence type="ECO:0000256" key="1">
    <source>
        <dbReference type="ARBA" id="ARBA00004651"/>
    </source>
</evidence>
<gene>
    <name evidence="14" type="ORF">ACFPYJ_13990</name>
</gene>
<dbReference type="PANTHER" id="PTHR43099">
    <property type="entry name" value="UPF0053 PROTEIN YRKA"/>
    <property type="match status" value="1"/>
</dbReference>
<name>A0ABW0VWG8_9BACL</name>
<dbReference type="Proteomes" id="UP001596047">
    <property type="component" value="Unassembled WGS sequence"/>
</dbReference>
<dbReference type="SUPFAM" id="SSF54631">
    <property type="entry name" value="CBS-domain pair"/>
    <property type="match status" value="1"/>
</dbReference>
<feature type="transmembrane region" description="Helical" evidence="11">
    <location>
        <begin position="131"/>
        <end position="153"/>
    </location>
</feature>
<keyword evidence="4 10" id="KW-0812">Transmembrane</keyword>
<dbReference type="InterPro" id="IPR044751">
    <property type="entry name" value="Ion_transp-like_CBS"/>
</dbReference>
<keyword evidence="7 9" id="KW-0129">CBS domain</keyword>
<dbReference type="InterPro" id="IPR036318">
    <property type="entry name" value="FAD-bd_PCMH-like_sf"/>
</dbReference>